<accession>A0ABY9BVC1</accession>
<protein>
    <recommendedName>
        <fullName evidence="2">Putative plant transposon protein domain-containing protein</fullName>
    </recommendedName>
</protein>
<sequence length="383" mass="43361">MGWLPVVTISEPVFQTLVRAFYSRATYGLAGPVLSTVRGVEIRLSPESICRILDIPSIGLRIYEAKAWPTVLGFEPKEAVQRLCGLADPQGMGKPSAHSLTVTSRVLHHMICSILLPRGGHRDEVSYLEAFIVDSILTGRRIHVGYLMMMHMISCVESSTRVLPYDRFLTRAFKDVRVDLNRETNFEAPTTYDTYDEQHLGCMKFEKAPDGSWVRKAERQARGHDQMHPGAEEEAEIREMEDGLDPQRDFEQRGPEVDIPPPHQSEGIHVEATFSEPMMTESSFTAGPSSQPSFTELPSQAPHVPDLSAQISSLGTRMEELALVHDSRFYSIKEHLDQYQAGFTSQFEHLVQRIERLESRQESQHEEMMTYLRSVFPPPPPQP</sequence>
<reference evidence="3 4" key="1">
    <citation type="journal article" date="2023" name="Hortic Res">
        <title>The complete reference genome for grapevine (Vitis vinifera L.) genetics and breeding.</title>
        <authorList>
            <person name="Shi X."/>
            <person name="Cao S."/>
            <person name="Wang X."/>
            <person name="Huang S."/>
            <person name="Wang Y."/>
            <person name="Liu Z."/>
            <person name="Liu W."/>
            <person name="Leng X."/>
            <person name="Peng Y."/>
            <person name="Wang N."/>
            <person name="Wang Y."/>
            <person name="Ma Z."/>
            <person name="Xu X."/>
            <person name="Zhang F."/>
            <person name="Xue H."/>
            <person name="Zhong H."/>
            <person name="Wang Y."/>
            <person name="Zhang K."/>
            <person name="Velt A."/>
            <person name="Avia K."/>
            <person name="Holtgrawe D."/>
            <person name="Grimplet J."/>
            <person name="Matus J.T."/>
            <person name="Ware D."/>
            <person name="Wu X."/>
            <person name="Wang H."/>
            <person name="Liu C."/>
            <person name="Fang Y."/>
            <person name="Rustenholz C."/>
            <person name="Cheng Z."/>
            <person name="Xiao H."/>
            <person name="Zhou Y."/>
        </authorList>
    </citation>
    <scope>NUCLEOTIDE SEQUENCE [LARGE SCALE GENOMIC DNA]</scope>
    <source>
        <strain evidence="4">cv. Pinot noir / PN40024</strain>
        <tissue evidence="3">Leaf</tissue>
    </source>
</reference>
<dbReference type="InterPro" id="IPR046796">
    <property type="entry name" value="Transposase_32_dom"/>
</dbReference>
<feature type="region of interest" description="Disordered" evidence="1">
    <location>
        <begin position="280"/>
        <end position="302"/>
    </location>
</feature>
<gene>
    <name evidence="3" type="ORF">VitviT2T_005679</name>
</gene>
<dbReference type="EMBL" id="CP126651">
    <property type="protein sequence ID" value="WJZ86195.1"/>
    <property type="molecule type" value="Genomic_DNA"/>
</dbReference>
<keyword evidence="4" id="KW-1185">Reference proteome</keyword>
<feature type="compositionally biased region" description="Polar residues" evidence="1">
    <location>
        <begin position="280"/>
        <end position="298"/>
    </location>
</feature>
<dbReference type="Proteomes" id="UP001227230">
    <property type="component" value="Chromosome 4"/>
</dbReference>
<dbReference type="Pfam" id="PF20167">
    <property type="entry name" value="Transposase_32"/>
    <property type="match status" value="1"/>
</dbReference>
<proteinExistence type="predicted"/>
<name>A0ABY9BVC1_VITVI</name>
<evidence type="ECO:0000313" key="3">
    <source>
        <dbReference type="EMBL" id="WJZ86195.1"/>
    </source>
</evidence>
<organism evidence="3 4">
    <name type="scientific">Vitis vinifera</name>
    <name type="common">Grape</name>
    <dbReference type="NCBI Taxonomy" id="29760"/>
    <lineage>
        <taxon>Eukaryota</taxon>
        <taxon>Viridiplantae</taxon>
        <taxon>Streptophyta</taxon>
        <taxon>Embryophyta</taxon>
        <taxon>Tracheophyta</taxon>
        <taxon>Spermatophyta</taxon>
        <taxon>Magnoliopsida</taxon>
        <taxon>eudicotyledons</taxon>
        <taxon>Gunneridae</taxon>
        <taxon>Pentapetalae</taxon>
        <taxon>rosids</taxon>
        <taxon>Vitales</taxon>
        <taxon>Vitaceae</taxon>
        <taxon>Viteae</taxon>
        <taxon>Vitis</taxon>
    </lineage>
</organism>
<feature type="region of interest" description="Disordered" evidence="1">
    <location>
        <begin position="361"/>
        <end position="383"/>
    </location>
</feature>
<evidence type="ECO:0000259" key="2">
    <source>
        <dbReference type="Pfam" id="PF20167"/>
    </source>
</evidence>
<feature type="domain" description="Putative plant transposon protein" evidence="2">
    <location>
        <begin position="1"/>
        <end position="179"/>
    </location>
</feature>
<evidence type="ECO:0000313" key="4">
    <source>
        <dbReference type="Proteomes" id="UP001227230"/>
    </source>
</evidence>
<evidence type="ECO:0000256" key="1">
    <source>
        <dbReference type="SAM" id="MobiDB-lite"/>
    </source>
</evidence>